<evidence type="ECO:0000313" key="2">
    <source>
        <dbReference type="EMBL" id="KAK3535506.1"/>
    </source>
</evidence>
<evidence type="ECO:0000313" key="3">
    <source>
        <dbReference type="Proteomes" id="UP001274896"/>
    </source>
</evidence>
<dbReference type="AlphaFoldDB" id="A0AAE0QXG7"/>
<protein>
    <recommendedName>
        <fullName evidence="1">Reverse transcriptase domain-containing protein</fullName>
    </recommendedName>
</protein>
<proteinExistence type="predicted"/>
<accession>A0AAE0QXG7</accession>
<comment type="caution">
    <text evidence="2">The sequence shown here is derived from an EMBL/GenBank/DDBJ whole genome shotgun (WGS) entry which is preliminary data.</text>
</comment>
<keyword evidence="3" id="KW-1185">Reference proteome</keyword>
<feature type="non-terminal residue" evidence="2">
    <location>
        <position position="160"/>
    </location>
</feature>
<feature type="domain" description="Reverse transcriptase" evidence="1">
    <location>
        <begin position="13"/>
        <end position="124"/>
    </location>
</feature>
<name>A0AAE0QXG7_9TELE</name>
<gene>
    <name evidence="2" type="ORF">QTP70_016931</name>
</gene>
<dbReference type="SUPFAM" id="SSF56672">
    <property type="entry name" value="DNA/RNA polymerases"/>
    <property type="match status" value="1"/>
</dbReference>
<dbReference type="InterPro" id="IPR000477">
    <property type="entry name" value="RT_dom"/>
</dbReference>
<dbReference type="PANTHER" id="PTHR47510">
    <property type="entry name" value="REVERSE TRANSCRIPTASE DOMAIN-CONTAINING PROTEIN"/>
    <property type="match status" value="1"/>
</dbReference>
<sequence>MFNLSLSLEKVPFRPVALTSHLMKTMERIIDCYLCSLVCTVLDPLQFAYRPGISVDDAVIYLLYWTLNHLESTGSTVRVIFFDFSSAFNTIQPALLRGKLEELVDDHLAAWIIEYLTNRPQYVRVFCWVGGNTERDRKTLNKLVRRASSVLGCPLDLVEE</sequence>
<dbReference type="PANTHER" id="PTHR47510:SF3">
    <property type="entry name" value="ENDO_EXONUCLEASE_PHOSPHATASE DOMAIN-CONTAINING PROTEIN"/>
    <property type="match status" value="1"/>
</dbReference>
<dbReference type="Pfam" id="PF00078">
    <property type="entry name" value="RVT_1"/>
    <property type="match status" value="1"/>
</dbReference>
<dbReference type="EMBL" id="JAUCMX010000009">
    <property type="protein sequence ID" value="KAK3535506.1"/>
    <property type="molecule type" value="Genomic_DNA"/>
</dbReference>
<organism evidence="2 3">
    <name type="scientific">Hemibagrus guttatus</name>
    <dbReference type="NCBI Taxonomy" id="175788"/>
    <lineage>
        <taxon>Eukaryota</taxon>
        <taxon>Metazoa</taxon>
        <taxon>Chordata</taxon>
        <taxon>Craniata</taxon>
        <taxon>Vertebrata</taxon>
        <taxon>Euteleostomi</taxon>
        <taxon>Actinopterygii</taxon>
        <taxon>Neopterygii</taxon>
        <taxon>Teleostei</taxon>
        <taxon>Ostariophysi</taxon>
        <taxon>Siluriformes</taxon>
        <taxon>Bagridae</taxon>
        <taxon>Hemibagrus</taxon>
    </lineage>
</organism>
<dbReference type="Proteomes" id="UP001274896">
    <property type="component" value="Unassembled WGS sequence"/>
</dbReference>
<reference evidence="2" key="1">
    <citation type="submission" date="2023-06" db="EMBL/GenBank/DDBJ databases">
        <title>Male Hemibagrus guttatus genome.</title>
        <authorList>
            <person name="Bian C."/>
        </authorList>
    </citation>
    <scope>NUCLEOTIDE SEQUENCE</scope>
    <source>
        <strain evidence="2">Male_cb2023</strain>
        <tissue evidence="2">Muscle</tissue>
    </source>
</reference>
<dbReference type="InterPro" id="IPR043502">
    <property type="entry name" value="DNA/RNA_pol_sf"/>
</dbReference>
<evidence type="ECO:0000259" key="1">
    <source>
        <dbReference type="Pfam" id="PF00078"/>
    </source>
</evidence>